<evidence type="ECO:0000313" key="3">
    <source>
        <dbReference type="Proteomes" id="UP000230108"/>
    </source>
</evidence>
<accession>A0A2M7QCK0</accession>
<evidence type="ECO:0000313" key="2">
    <source>
        <dbReference type="EMBL" id="PIY68593.1"/>
    </source>
</evidence>
<keyword evidence="1" id="KW-0812">Transmembrane</keyword>
<dbReference type="SUPFAM" id="SSF54523">
    <property type="entry name" value="Pili subunits"/>
    <property type="match status" value="1"/>
</dbReference>
<keyword evidence="1" id="KW-0472">Membrane</keyword>
<dbReference type="AlphaFoldDB" id="A0A2M7QCK0"/>
<name>A0A2M7QCK0_9BACT</name>
<reference evidence="3" key="1">
    <citation type="submission" date="2017-09" db="EMBL/GenBank/DDBJ databases">
        <title>Depth-based differentiation of microbial function through sediment-hosted aquifers and enrichment of novel symbionts in the deep terrestrial subsurface.</title>
        <authorList>
            <person name="Probst A.J."/>
            <person name="Ladd B."/>
            <person name="Jarett J.K."/>
            <person name="Geller-Mcgrath D.E."/>
            <person name="Sieber C.M.K."/>
            <person name="Emerson J.B."/>
            <person name="Anantharaman K."/>
            <person name="Thomas B.C."/>
            <person name="Malmstrom R."/>
            <person name="Stieglmeier M."/>
            <person name="Klingl A."/>
            <person name="Woyke T."/>
            <person name="Ryan C.M."/>
            <person name="Banfield J.F."/>
        </authorList>
    </citation>
    <scope>NUCLEOTIDE SEQUENCE [LARGE SCALE GENOMIC DNA]</scope>
</reference>
<dbReference type="EMBL" id="PFLF01000109">
    <property type="protein sequence ID" value="PIY68593.1"/>
    <property type="molecule type" value="Genomic_DNA"/>
</dbReference>
<sequence>MGVNKNIKKRNSSFTLIEMIVVVGIIAFVMPVVFSIVFVIFQQQARIYNLQEVKRQGDNTINTIQNTVKLYGSKIVDPTANPTGTFPTIIDICPQFPTPSLSPRSYLFLYDKSNTAFSYVFKDDSIASSSPSNNIIDLMLTNKKVVISNVKFSCSRSNQFSPAVVGAEFDVSRIINGETAVSMHYNTRFKLTNY</sequence>
<keyword evidence="1" id="KW-1133">Transmembrane helix</keyword>
<comment type="caution">
    <text evidence="2">The sequence shown here is derived from an EMBL/GenBank/DDBJ whole genome shotgun (WGS) entry which is preliminary data.</text>
</comment>
<organism evidence="2 3">
    <name type="scientific">Candidatus Roizmanbacteria bacterium CG_4_10_14_0_8_um_filter_39_9</name>
    <dbReference type="NCBI Taxonomy" id="1974829"/>
    <lineage>
        <taxon>Bacteria</taxon>
        <taxon>Candidatus Roizmaniibacteriota</taxon>
    </lineage>
</organism>
<dbReference type="InterPro" id="IPR045584">
    <property type="entry name" value="Pilin-like"/>
</dbReference>
<evidence type="ECO:0008006" key="4">
    <source>
        <dbReference type="Google" id="ProtNLM"/>
    </source>
</evidence>
<dbReference type="Pfam" id="PF07963">
    <property type="entry name" value="N_methyl"/>
    <property type="match status" value="1"/>
</dbReference>
<feature type="transmembrane region" description="Helical" evidence="1">
    <location>
        <begin position="20"/>
        <end position="41"/>
    </location>
</feature>
<proteinExistence type="predicted"/>
<dbReference type="InterPro" id="IPR012902">
    <property type="entry name" value="N_methyl_site"/>
</dbReference>
<protein>
    <recommendedName>
        <fullName evidence="4">Prepilin-type N-terminal cleavage/methylation domain-containing protein</fullName>
    </recommendedName>
</protein>
<evidence type="ECO:0000256" key="1">
    <source>
        <dbReference type="SAM" id="Phobius"/>
    </source>
</evidence>
<dbReference type="Proteomes" id="UP000230108">
    <property type="component" value="Unassembled WGS sequence"/>
</dbReference>
<gene>
    <name evidence="2" type="ORF">COY90_05135</name>
</gene>